<dbReference type="AlphaFoldDB" id="G5B0F6"/>
<dbReference type="PANTHER" id="PTHR12138">
    <property type="entry name" value="PRIMATE-EXPANDED PROTEIN FAMILY"/>
    <property type="match status" value="1"/>
</dbReference>
<dbReference type="Proteomes" id="UP000006813">
    <property type="component" value="Unassembled WGS sequence"/>
</dbReference>
<feature type="non-terminal residue" evidence="2">
    <location>
        <position position="105"/>
    </location>
</feature>
<dbReference type="PANTHER" id="PTHR12138:SF162">
    <property type="entry name" value="CHROMOSOME UNDETERMINED SCAFFOLD_275, WHOLE GENOME SHOTGUN SEQUENCE"/>
    <property type="match status" value="1"/>
</dbReference>
<name>G5B0F6_HETGA</name>
<keyword evidence="1" id="KW-0812">Transmembrane</keyword>
<sequence>YYLFFFSVVTHGLTKSLNCPGWAQTCDPPASASHSAGITGLHHHSWLAGMIILFFFFFAMKSHSAAQAGPELLGSSYLPTSTSQVPGTTGARHCAQLQILILNVV</sequence>
<organism evidence="2 3">
    <name type="scientific">Heterocephalus glaber</name>
    <name type="common">Naked mole rat</name>
    <dbReference type="NCBI Taxonomy" id="10181"/>
    <lineage>
        <taxon>Eukaryota</taxon>
        <taxon>Metazoa</taxon>
        <taxon>Chordata</taxon>
        <taxon>Craniata</taxon>
        <taxon>Vertebrata</taxon>
        <taxon>Euteleostomi</taxon>
        <taxon>Mammalia</taxon>
        <taxon>Eutheria</taxon>
        <taxon>Euarchontoglires</taxon>
        <taxon>Glires</taxon>
        <taxon>Rodentia</taxon>
        <taxon>Hystricomorpha</taxon>
        <taxon>Bathyergidae</taxon>
        <taxon>Heterocephalus</taxon>
    </lineage>
</organism>
<evidence type="ECO:0000256" key="1">
    <source>
        <dbReference type="SAM" id="Phobius"/>
    </source>
</evidence>
<proteinExistence type="predicted"/>
<keyword evidence="1" id="KW-0472">Membrane</keyword>
<dbReference type="PRINTS" id="PR02045">
    <property type="entry name" value="F138DOMAIN"/>
</dbReference>
<evidence type="ECO:0000313" key="2">
    <source>
        <dbReference type="EMBL" id="EHB02767.1"/>
    </source>
</evidence>
<dbReference type="InParanoid" id="G5B0F6"/>
<dbReference type="STRING" id="10181.G5B0F6"/>
<dbReference type="EMBL" id="JH167814">
    <property type="protein sequence ID" value="EHB02767.1"/>
    <property type="molecule type" value="Genomic_DNA"/>
</dbReference>
<reference evidence="2 3" key="1">
    <citation type="journal article" date="2011" name="Nature">
        <title>Genome sequencing reveals insights into physiology and longevity of the naked mole rat.</title>
        <authorList>
            <person name="Kim E.B."/>
            <person name="Fang X."/>
            <person name="Fushan A.A."/>
            <person name="Huang Z."/>
            <person name="Lobanov A.V."/>
            <person name="Han L."/>
            <person name="Marino S.M."/>
            <person name="Sun X."/>
            <person name="Turanov A.A."/>
            <person name="Yang P."/>
            <person name="Yim S.H."/>
            <person name="Zhao X."/>
            <person name="Kasaikina M.V."/>
            <person name="Stoletzki N."/>
            <person name="Peng C."/>
            <person name="Polak P."/>
            <person name="Xiong Z."/>
            <person name="Kiezun A."/>
            <person name="Zhu Y."/>
            <person name="Chen Y."/>
            <person name="Kryukov G.V."/>
            <person name="Zhang Q."/>
            <person name="Peshkin L."/>
            <person name="Yang L."/>
            <person name="Bronson R.T."/>
            <person name="Buffenstein R."/>
            <person name="Wang B."/>
            <person name="Han C."/>
            <person name="Li Q."/>
            <person name="Chen L."/>
            <person name="Zhao W."/>
            <person name="Sunyaev S.R."/>
            <person name="Park T.J."/>
            <person name="Zhang G."/>
            <person name="Wang J."/>
            <person name="Gladyshev V.N."/>
        </authorList>
    </citation>
    <scope>NUCLEOTIDE SEQUENCE [LARGE SCALE GENOMIC DNA]</scope>
</reference>
<feature type="transmembrane region" description="Helical" evidence="1">
    <location>
        <begin position="43"/>
        <end position="60"/>
    </location>
</feature>
<evidence type="ECO:0000313" key="3">
    <source>
        <dbReference type="Proteomes" id="UP000006813"/>
    </source>
</evidence>
<feature type="non-terminal residue" evidence="2">
    <location>
        <position position="1"/>
    </location>
</feature>
<protein>
    <submittedName>
        <fullName evidence="2">Uncharacterized protein</fullName>
    </submittedName>
</protein>
<keyword evidence="1" id="KW-1133">Transmembrane helix</keyword>
<accession>G5B0F6</accession>
<gene>
    <name evidence="2" type="ORF">GW7_11805</name>
</gene>